<evidence type="ECO:0000313" key="2">
    <source>
        <dbReference type="Proteomes" id="UP000299102"/>
    </source>
</evidence>
<organism evidence="1 2">
    <name type="scientific">Eumeta variegata</name>
    <name type="common">Bagworm moth</name>
    <name type="synonym">Eumeta japonica</name>
    <dbReference type="NCBI Taxonomy" id="151549"/>
    <lineage>
        <taxon>Eukaryota</taxon>
        <taxon>Metazoa</taxon>
        <taxon>Ecdysozoa</taxon>
        <taxon>Arthropoda</taxon>
        <taxon>Hexapoda</taxon>
        <taxon>Insecta</taxon>
        <taxon>Pterygota</taxon>
        <taxon>Neoptera</taxon>
        <taxon>Endopterygota</taxon>
        <taxon>Lepidoptera</taxon>
        <taxon>Glossata</taxon>
        <taxon>Ditrysia</taxon>
        <taxon>Tineoidea</taxon>
        <taxon>Psychidae</taxon>
        <taxon>Oiketicinae</taxon>
        <taxon>Eumeta</taxon>
    </lineage>
</organism>
<dbReference type="EMBL" id="BGZK01000021">
    <property type="protein sequence ID" value="GBP06263.1"/>
    <property type="molecule type" value="Genomic_DNA"/>
</dbReference>
<gene>
    <name evidence="1" type="ORF">EVAR_3604_1</name>
</gene>
<accession>A0A4C1SVK6</accession>
<protein>
    <submittedName>
        <fullName evidence="1">Uncharacterized protein</fullName>
    </submittedName>
</protein>
<dbReference type="Proteomes" id="UP000299102">
    <property type="component" value="Unassembled WGS sequence"/>
</dbReference>
<keyword evidence="2" id="KW-1185">Reference proteome</keyword>
<comment type="caution">
    <text evidence="1">The sequence shown here is derived from an EMBL/GenBank/DDBJ whole genome shotgun (WGS) entry which is preliminary data.</text>
</comment>
<name>A0A4C1SVK6_EUMVA</name>
<proteinExistence type="predicted"/>
<dbReference type="AlphaFoldDB" id="A0A4C1SVK6"/>
<sequence length="116" mass="12776">MPSSSTCYPGNPSNRPSTLDIAIIKGVKRSDNSVALGDAKIAECLADSIEFRCSYASPPRDILHIHRIEKEGRHKASLKPKDDLLPVSLSEVQTLIKSFKTRKTPGLDNIYNKAIK</sequence>
<reference evidence="1 2" key="1">
    <citation type="journal article" date="2019" name="Commun. Biol.">
        <title>The bagworm genome reveals a unique fibroin gene that provides high tensile strength.</title>
        <authorList>
            <person name="Kono N."/>
            <person name="Nakamura H."/>
            <person name="Ohtoshi R."/>
            <person name="Tomita M."/>
            <person name="Numata K."/>
            <person name="Arakawa K."/>
        </authorList>
    </citation>
    <scope>NUCLEOTIDE SEQUENCE [LARGE SCALE GENOMIC DNA]</scope>
</reference>
<evidence type="ECO:0000313" key="1">
    <source>
        <dbReference type="EMBL" id="GBP06263.1"/>
    </source>
</evidence>
<dbReference type="OrthoDB" id="411871at2759"/>